<gene>
    <name evidence="1" type="ORF">H9851_07740</name>
</gene>
<accession>A0A9D1W276</accession>
<name>A0A9D1W276_9FIRM</name>
<evidence type="ECO:0000313" key="2">
    <source>
        <dbReference type="Proteomes" id="UP000886847"/>
    </source>
</evidence>
<comment type="caution">
    <text evidence="1">The sequence shown here is derived from an EMBL/GenBank/DDBJ whole genome shotgun (WGS) entry which is preliminary data.</text>
</comment>
<dbReference type="Proteomes" id="UP000886847">
    <property type="component" value="Unassembled WGS sequence"/>
</dbReference>
<reference evidence="1" key="1">
    <citation type="journal article" date="2021" name="PeerJ">
        <title>Extensive microbial diversity within the chicken gut microbiome revealed by metagenomics and culture.</title>
        <authorList>
            <person name="Gilroy R."/>
            <person name="Ravi A."/>
            <person name="Getino M."/>
            <person name="Pursley I."/>
            <person name="Horton D.L."/>
            <person name="Alikhan N.F."/>
            <person name="Baker D."/>
            <person name="Gharbi K."/>
            <person name="Hall N."/>
            <person name="Watson M."/>
            <person name="Adriaenssens E.M."/>
            <person name="Foster-Nyarko E."/>
            <person name="Jarju S."/>
            <person name="Secka A."/>
            <person name="Antonio M."/>
            <person name="Oren A."/>
            <person name="Chaudhuri R.R."/>
            <person name="La Ragione R."/>
            <person name="Hildebrand F."/>
            <person name="Pallen M.J."/>
        </authorList>
    </citation>
    <scope>NUCLEOTIDE SEQUENCE</scope>
    <source>
        <strain evidence="1">2189</strain>
    </source>
</reference>
<dbReference type="Pfam" id="PF12685">
    <property type="entry name" value="SpoIIIAH"/>
    <property type="match status" value="1"/>
</dbReference>
<sequence>MTKTKKIIIMSGLVLLLAVTAVFNFVLAGTVSGSADDGGVTTANYFSTYRTERSTTRNEELLQLDSIIESTDAGSSAYEEAMALKLQIVEMMERELLLETYIKSVGYTDAVVSIGMDSDNVNVFVNADELAYNDFLTVYNILTEEAGCDPANVNIMPINSES</sequence>
<evidence type="ECO:0000313" key="1">
    <source>
        <dbReference type="EMBL" id="HIX51153.1"/>
    </source>
</evidence>
<dbReference type="AlphaFoldDB" id="A0A9D1W276"/>
<dbReference type="Gene3D" id="1.10.287.4300">
    <property type="entry name" value="Stage III sporulation protein AH-like"/>
    <property type="match status" value="1"/>
</dbReference>
<reference evidence="1" key="2">
    <citation type="submission" date="2021-04" db="EMBL/GenBank/DDBJ databases">
        <authorList>
            <person name="Gilroy R."/>
        </authorList>
    </citation>
    <scope>NUCLEOTIDE SEQUENCE</scope>
    <source>
        <strain evidence="1">2189</strain>
    </source>
</reference>
<protein>
    <submittedName>
        <fullName evidence="1">SpoIIIAH-like family protein</fullName>
    </submittedName>
</protein>
<organism evidence="1 2">
    <name type="scientific">Candidatus Borkfalkia faecavium</name>
    <dbReference type="NCBI Taxonomy" id="2838508"/>
    <lineage>
        <taxon>Bacteria</taxon>
        <taxon>Bacillati</taxon>
        <taxon>Bacillota</taxon>
        <taxon>Clostridia</taxon>
        <taxon>Christensenellales</taxon>
        <taxon>Christensenellaceae</taxon>
        <taxon>Candidatus Borkfalkia</taxon>
    </lineage>
</organism>
<proteinExistence type="predicted"/>
<dbReference type="InterPro" id="IPR024232">
    <property type="entry name" value="SpoIIIAH"/>
</dbReference>
<dbReference type="InterPro" id="IPR038503">
    <property type="entry name" value="SpoIIIAH_sf"/>
</dbReference>
<dbReference type="EMBL" id="DXEW01000037">
    <property type="protein sequence ID" value="HIX51153.1"/>
    <property type="molecule type" value="Genomic_DNA"/>
</dbReference>